<gene>
    <name evidence="1" type="ORF">MSG28_000125</name>
</gene>
<protein>
    <submittedName>
        <fullName evidence="1">Uncharacterized protein</fullName>
    </submittedName>
</protein>
<comment type="caution">
    <text evidence="1">The sequence shown here is derived from an EMBL/GenBank/DDBJ whole genome shotgun (WGS) entry which is preliminary data.</text>
</comment>
<organism evidence="1 2">
    <name type="scientific">Choristoneura fumiferana</name>
    <name type="common">Spruce budworm moth</name>
    <name type="synonym">Archips fumiferana</name>
    <dbReference type="NCBI Taxonomy" id="7141"/>
    <lineage>
        <taxon>Eukaryota</taxon>
        <taxon>Metazoa</taxon>
        <taxon>Ecdysozoa</taxon>
        <taxon>Arthropoda</taxon>
        <taxon>Hexapoda</taxon>
        <taxon>Insecta</taxon>
        <taxon>Pterygota</taxon>
        <taxon>Neoptera</taxon>
        <taxon>Endopterygota</taxon>
        <taxon>Lepidoptera</taxon>
        <taxon>Glossata</taxon>
        <taxon>Ditrysia</taxon>
        <taxon>Tortricoidea</taxon>
        <taxon>Tortricidae</taxon>
        <taxon>Tortricinae</taxon>
        <taxon>Choristoneura</taxon>
    </lineage>
</organism>
<evidence type="ECO:0000313" key="1">
    <source>
        <dbReference type="EMBL" id="KAI8429490.1"/>
    </source>
</evidence>
<reference evidence="1 2" key="1">
    <citation type="journal article" date="2022" name="Genome Biol. Evol.">
        <title>The Spruce Budworm Genome: Reconstructing the Evolutionary History of Antifreeze Proteins.</title>
        <authorList>
            <person name="Beliveau C."/>
            <person name="Gagne P."/>
            <person name="Picq S."/>
            <person name="Vernygora O."/>
            <person name="Keeling C.I."/>
            <person name="Pinkney K."/>
            <person name="Doucet D."/>
            <person name="Wen F."/>
            <person name="Johnston J.S."/>
            <person name="Maaroufi H."/>
            <person name="Boyle B."/>
            <person name="Laroche J."/>
            <person name="Dewar K."/>
            <person name="Juretic N."/>
            <person name="Blackburn G."/>
            <person name="Nisole A."/>
            <person name="Brunet B."/>
            <person name="Brandao M."/>
            <person name="Lumley L."/>
            <person name="Duan J."/>
            <person name="Quan G."/>
            <person name="Lucarotti C.J."/>
            <person name="Roe A.D."/>
            <person name="Sperling F.A.H."/>
            <person name="Levesque R.C."/>
            <person name="Cusson M."/>
        </authorList>
    </citation>
    <scope>NUCLEOTIDE SEQUENCE [LARGE SCALE GENOMIC DNA]</scope>
    <source>
        <strain evidence="1">Glfc:IPQL:Cfum</strain>
    </source>
</reference>
<proteinExistence type="predicted"/>
<accession>A0ACC0JZR6</accession>
<sequence length="69" mass="7978">MSFVSQTVAGLSQTRREDPPPPPRQYCSHRQARLQLSRKNSLPEWDPPVHRARKNSLPTNILEKVSEEE</sequence>
<dbReference type="Proteomes" id="UP001064048">
    <property type="component" value="Chromosome Z"/>
</dbReference>
<keyword evidence="2" id="KW-1185">Reference proteome</keyword>
<evidence type="ECO:0000313" key="2">
    <source>
        <dbReference type="Proteomes" id="UP001064048"/>
    </source>
</evidence>
<dbReference type="EMBL" id="CM046131">
    <property type="protein sequence ID" value="KAI8429490.1"/>
    <property type="molecule type" value="Genomic_DNA"/>
</dbReference>
<name>A0ACC0JZR6_CHOFU</name>